<sequence>LSDDYLDSRAKLIRLDGATHFGAGRPAAGGTVYLTAADENGMMISFIQSNYMGFGSGVVVPGTGISLQNRGVGFSMDPKSANVVEGGKRP</sequence>
<gene>
    <name evidence="1" type="ORF">JAO13_41835</name>
</gene>
<dbReference type="GO" id="GO:0016740">
    <property type="term" value="F:transferase activity"/>
    <property type="evidence" value="ECO:0007669"/>
    <property type="project" value="UniProtKB-KW"/>
</dbReference>
<reference evidence="1" key="1">
    <citation type="submission" date="2020-12" db="EMBL/GenBank/DDBJ databases">
        <title>Burkholderia cepacia complex in Mexico.</title>
        <authorList>
            <person name="Estrada P."/>
        </authorList>
    </citation>
    <scope>NUCLEOTIDE SEQUENCE</scope>
    <source>
        <strain evidence="1">871</strain>
    </source>
</reference>
<evidence type="ECO:0000313" key="2">
    <source>
        <dbReference type="Proteomes" id="UP000645612"/>
    </source>
</evidence>
<dbReference type="AlphaFoldDB" id="A0A8I1AWD6"/>
<dbReference type="InterPro" id="IPR052896">
    <property type="entry name" value="GGT-like_enzyme"/>
</dbReference>
<dbReference type="EMBL" id="JAEDXG010000379">
    <property type="protein sequence ID" value="MBH9702960.1"/>
    <property type="molecule type" value="Genomic_DNA"/>
</dbReference>
<name>A0A8I1AWD6_BURCE</name>
<feature type="non-terminal residue" evidence="1">
    <location>
        <position position="90"/>
    </location>
</feature>
<comment type="caution">
    <text evidence="1">The sequence shown here is derived from an EMBL/GenBank/DDBJ whole genome shotgun (WGS) entry which is preliminary data.</text>
</comment>
<dbReference type="InterPro" id="IPR043137">
    <property type="entry name" value="GGT_ssub_C"/>
</dbReference>
<dbReference type="PANTHER" id="PTHR43881">
    <property type="entry name" value="GAMMA-GLUTAMYLTRANSPEPTIDASE (AFU_ORTHOLOGUE AFUA_4G13580)"/>
    <property type="match status" value="1"/>
</dbReference>
<proteinExistence type="predicted"/>
<dbReference type="Pfam" id="PF01019">
    <property type="entry name" value="G_glu_transpept"/>
    <property type="match status" value="1"/>
</dbReference>
<accession>A0A8I1AWD6</accession>
<dbReference type="Proteomes" id="UP000645612">
    <property type="component" value="Unassembled WGS sequence"/>
</dbReference>
<keyword evidence="1" id="KW-0808">Transferase</keyword>
<dbReference type="Gene3D" id="3.60.20.40">
    <property type="match status" value="1"/>
</dbReference>
<dbReference type="RefSeq" id="WP_198115047.1">
    <property type="nucleotide sequence ID" value="NZ_JAEDXG010000379.1"/>
</dbReference>
<dbReference type="PANTHER" id="PTHR43881:SF1">
    <property type="entry name" value="GAMMA-GLUTAMYLTRANSPEPTIDASE (AFU_ORTHOLOGUE AFUA_4G13580)"/>
    <property type="match status" value="1"/>
</dbReference>
<organism evidence="1 2">
    <name type="scientific">Burkholderia cepacia</name>
    <name type="common">Pseudomonas cepacia</name>
    <dbReference type="NCBI Taxonomy" id="292"/>
    <lineage>
        <taxon>Bacteria</taxon>
        <taxon>Pseudomonadati</taxon>
        <taxon>Pseudomonadota</taxon>
        <taxon>Betaproteobacteria</taxon>
        <taxon>Burkholderiales</taxon>
        <taxon>Burkholderiaceae</taxon>
        <taxon>Burkholderia</taxon>
        <taxon>Burkholderia cepacia complex</taxon>
    </lineage>
</organism>
<evidence type="ECO:0000313" key="1">
    <source>
        <dbReference type="EMBL" id="MBH9702960.1"/>
    </source>
</evidence>
<dbReference type="InterPro" id="IPR029055">
    <property type="entry name" value="Ntn_hydrolases_N"/>
</dbReference>
<dbReference type="SUPFAM" id="SSF56235">
    <property type="entry name" value="N-terminal nucleophile aminohydrolases (Ntn hydrolases)"/>
    <property type="match status" value="1"/>
</dbReference>
<feature type="non-terminal residue" evidence="1">
    <location>
        <position position="1"/>
    </location>
</feature>
<protein>
    <submittedName>
        <fullName evidence="1">Gamma-glutamyltransferase</fullName>
    </submittedName>
</protein>